<dbReference type="OrthoDB" id="9772630at2"/>
<sequence>MGEILQFLGRTDVWLGTIVVVLIPIGLTLLTDKVKKLREKQHTRIEQQFIPENHVLSAKLSVNVNQLKAIVGDSSDIIFRQFKLGMDNRSCSIVHIDGLVDQQQLQQSILHSLMHAKQMKSGLNPFKSESIKDYLLHHVLEVSDVTVIKDMKKIVRQLLSGSVLLFVDGLDEVVVLSVKKWLSRNLDEPITEALVRGPRMSFIENLRDNTAMLRRMTTDANLTFADFEIGKRTSRQLTVAYVKDIANEELLNNVKERIENLDIDHAAESGYIEQLIEDDYMSIFPQVQATERPDRVMGAILEGRIAILLDGTSYALLVPATFSMMLQSPEDYYERWIPMSLIRLLRYVAAFLSIFLPSFYIAFVSFHQGLIPTDLALAIAGTRVGVPFPTIIEALLMEVSIELLREAGLRLPRPVGQTVGLVGALIIGEAAVQAGLVSPIMVIVVAATAIASFVSPHYGAGIAQRALRFLAMFSAAFLGLYGISLFFLSLCVHAVKLRSFGVPYVTPGTLYSKDDWKDFFLRMPLFTMRKRPAEYFPKDQVRRKKY</sequence>
<dbReference type="Proteomes" id="UP000198666">
    <property type="component" value="Unassembled WGS sequence"/>
</dbReference>
<dbReference type="AlphaFoldDB" id="A0A1G6MZC0"/>
<dbReference type="RefSeq" id="WP_093726517.1">
    <property type="nucleotide sequence ID" value="NZ_FMZB01000003.1"/>
</dbReference>
<evidence type="ECO:0000256" key="4">
    <source>
        <dbReference type="PIRNR" id="PIRNR005690"/>
    </source>
</evidence>
<dbReference type="EMBL" id="FMZB01000003">
    <property type="protein sequence ID" value="SDC60316.1"/>
    <property type="molecule type" value="Genomic_DNA"/>
</dbReference>
<dbReference type="PIRSF" id="PIRSF005690">
    <property type="entry name" value="GerBA"/>
    <property type="match status" value="1"/>
</dbReference>
<keyword evidence="5" id="KW-0812">Transmembrane</keyword>
<feature type="transmembrane region" description="Helical" evidence="5">
    <location>
        <begin position="466"/>
        <end position="490"/>
    </location>
</feature>
<dbReference type="GO" id="GO:0005886">
    <property type="term" value="C:plasma membrane"/>
    <property type="evidence" value="ECO:0007669"/>
    <property type="project" value="UniProtKB-SubCell"/>
</dbReference>
<feature type="transmembrane region" description="Helical" evidence="5">
    <location>
        <begin position="305"/>
        <end position="324"/>
    </location>
</feature>
<dbReference type="GO" id="GO:0009847">
    <property type="term" value="P:spore germination"/>
    <property type="evidence" value="ECO:0007669"/>
    <property type="project" value="UniProtKB-UniRule"/>
</dbReference>
<evidence type="ECO:0000256" key="2">
    <source>
        <dbReference type="ARBA" id="ARBA00005278"/>
    </source>
</evidence>
<dbReference type="PANTHER" id="PTHR22550:SF5">
    <property type="entry name" value="LEUCINE ZIPPER PROTEIN 4"/>
    <property type="match status" value="1"/>
</dbReference>
<keyword evidence="5" id="KW-1133">Transmembrane helix</keyword>
<name>A0A1G6MZC0_9BACI</name>
<keyword evidence="7" id="KW-1185">Reference proteome</keyword>
<evidence type="ECO:0000313" key="6">
    <source>
        <dbReference type="EMBL" id="SDC60316.1"/>
    </source>
</evidence>
<dbReference type="STRING" id="361279.SAMN05421663_103108"/>
<protein>
    <submittedName>
        <fullName evidence="6">Spore germination protein</fullName>
    </submittedName>
</protein>
<dbReference type="Pfam" id="PF03323">
    <property type="entry name" value="GerA"/>
    <property type="match status" value="1"/>
</dbReference>
<evidence type="ECO:0000313" key="7">
    <source>
        <dbReference type="Proteomes" id="UP000198666"/>
    </source>
</evidence>
<feature type="transmembrane region" description="Helical" evidence="5">
    <location>
        <begin position="344"/>
        <end position="363"/>
    </location>
</feature>
<feature type="transmembrane region" description="Helical" evidence="5">
    <location>
        <begin position="13"/>
        <end position="31"/>
    </location>
</feature>
<comment type="subcellular location">
    <subcellularLocation>
        <location evidence="4">Cell membrane</location>
    </subcellularLocation>
    <subcellularLocation>
        <location evidence="1">Membrane</location>
        <topology evidence="1">Multi-pass membrane protein</topology>
    </subcellularLocation>
</comment>
<proteinExistence type="inferred from homology"/>
<dbReference type="PANTHER" id="PTHR22550">
    <property type="entry name" value="SPORE GERMINATION PROTEIN"/>
    <property type="match status" value="1"/>
</dbReference>
<gene>
    <name evidence="6" type="ORF">SAMN05421663_103108</name>
</gene>
<organism evidence="6 7">
    <name type="scientific">Terribacillus halophilus</name>
    <dbReference type="NCBI Taxonomy" id="361279"/>
    <lineage>
        <taxon>Bacteria</taxon>
        <taxon>Bacillati</taxon>
        <taxon>Bacillota</taxon>
        <taxon>Bacilli</taxon>
        <taxon>Bacillales</taxon>
        <taxon>Bacillaceae</taxon>
        <taxon>Terribacillus</taxon>
    </lineage>
</organism>
<evidence type="ECO:0000256" key="1">
    <source>
        <dbReference type="ARBA" id="ARBA00004141"/>
    </source>
</evidence>
<evidence type="ECO:0000256" key="3">
    <source>
        <dbReference type="ARBA" id="ARBA00023136"/>
    </source>
</evidence>
<dbReference type="InterPro" id="IPR050768">
    <property type="entry name" value="UPF0353/GerABKA_families"/>
</dbReference>
<dbReference type="InterPro" id="IPR004995">
    <property type="entry name" value="Spore_Ger"/>
</dbReference>
<feature type="transmembrane region" description="Helical" evidence="5">
    <location>
        <begin position="421"/>
        <end position="454"/>
    </location>
</feature>
<evidence type="ECO:0000256" key="5">
    <source>
        <dbReference type="SAM" id="Phobius"/>
    </source>
</evidence>
<comment type="similarity">
    <text evidence="2 4">Belongs to the GerABKA family.</text>
</comment>
<keyword evidence="3 4" id="KW-0472">Membrane</keyword>
<reference evidence="7" key="1">
    <citation type="submission" date="2016-10" db="EMBL/GenBank/DDBJ databases">
        <authorList>
            <person name="Varghese N."/>
            <person name="Submissions S."/>
        </authorList>
    </citation>
    <scope>NUCLEOTIDE SEQUENCE [LARGE SCALE GENOMIC DNA]</scope>
    <source>
        <strain evidence="7">DSM 21620</strain>
    </source>
</reference>
<accession>A0A1G6MZC0</accession>